<dbReference type="AlphaFoldDB" id="A0A927U9L2"/>
<sequence length="229" mass="26726">MVLLICVGVMLYAFLTMGNGRGPLDYFSHLDDTAFTIDGKEVTFEDLAFYILFEERKVEEQARIYNKDYTKDYWNIHTDDKFIQTEAKDAVLNMAVHDYLFYQMAVDEGMDKLNGVEQIELEGSISDFWEDMLDVQWEHLPCDEETINNQIRIAAVAEKYGDYLAKENNTSKAAYKYDGYYYSQILEKHNQKVNNKLWKKLVLGDITLAHGRINYINGLTDEDKKKSKE</sequence>
<dbReference type="Proteomes" id="UP000766246">
    <property type="component" value="Unassembled WGS sequence"/>
</dbReference>
<comment type="caution">
    <text evidence="1">The sequence shown here is derived from an EMBL/GenBank/DDBJ whole genome shotgun (WGS) entry which is preliminary data.</text>
</comment>
<evidence type="ECO:0000313" key="2">
    <source>
        <dbReference type="Proteomes" id="UP000766246"/>
    </source>
</evidence>
<proteinExistence type="predicted"/>
<accession>A0A927U9L2</accession>
<name>A0A927U9L2_9FIRM</name>
<dbReference type="EMBL" id="SVER01000037">
    <property type="protein sequence ID" value="MBE5920555.1"/>
    <property type="molecule type" value="Genomic_DNA"/>
</dbReference>
<organism evidence="1 2">
    <name type="scientific">Pseudobutyrivibrio ruminis</name>
    <dbReference type="NCBI Taxonomy" id="46206"/>
    <lineage>
        <taxon>Bacteria</taxon>
        <taxon>Bacillati</taxon>
        <taxon>Bacillota</taxon>
        <taxon>Clostridia</taxon>
        <taxon>Lachnospirales</taxon>
        <taxon>Lachnospiraceae</taxon>
        <taxon>Pseudobutyrivibrio</taxon>
    </lineage>
</organism>
<gene>
    <name evidence="1" type="ORF">E7272_12035</name>
</gene>
<reference evidence="1" key="1">
    <citation type="submission" date="2019-04" db="EMBL/GenBank/DDBJ databases">
        <title>Evolution of Biomass-Degrading Anaerobic Consortia Revealed by Metagenomics.</title>
        <authorList>
            <person name="Peng X."/>
        </authorList>
    </citation>
    <scope>NUCLEOTIDE SEQUENCE</scope>
    <source>
        <strain evidence="1">SIG311</strain>
    </source>
</reference>
<evidence type="ECO:0000313" key="1">
    <source>
        <dbReference type="EMBL" id="MBE5920555.1"/>
    </source>
</evidence>
<protein>
    <submittedName>
        <fullName evidence="1">Uncharacterized protein</fullName>
    </submittedName>
</protein>